<evidence type="ECO:0000313" key="3">
    <source>
        <dbReference type="Proteomes" id="UP001215503"/>
    </source>
</evidence>
<organism evidence="2 3">
    <name type="scientific">Aquibaculum arenosum</name>
    <dbReference type="NCBI Taxonomy" id="3032591"/>
    <lineage>
        <taxon>Bacteria</taxon>
        <taxon>Pseudomonadati</taxon>
        <taxon>Pseudomonadota</taxon>
        <taxon>Alphaproteobacteria</taxon>
        <taxon>Rhodospirillales</taxon>
        <taxon>Rhodovibrionaceae</taxon>
        <taxon>Aquibaculum</taxon>
    </lineage>
</organism>
<evidence type="ECO:0000313" key="2">
    <source>
        <dbReference type="EMBL" id="MDF2094615.1"/>
    </source>
</evidence>
<protein>
    <recommendedName>
        <fullName evidence="4">Anti-sigma factor</fullName>
    </recommendedName>
</protein>
<evidence type="ECO:0000256" key="1">
    <source>
        <dbReference type="SAM" id="MobiDB-lite"/>
    </source>
</evidence>
<dbReference type="EMBL" id="JARHUD010000001">
    <property type="protein sequence ID" value="MDF2094615.1"/>
    <property type="molecule type" value="Genomic_DNA"/>
</dbReference>
<sequence length="305" mass="32093">MTQGRTIEELDLLAYADGLLDPLRREEVAAYLRDNPHAAQRVADYEAQNRIIRAAYDHTVTEPLPDRLAAALEPRSAPPFWRRSLRYGAFAASLAAAGFLGWSLNESSVGPPQPSQALVEASLALHSDWSPKPEVAASNVDSSALIPKAVAAEQEGDVTLRIPTPDLSPLGLRLVGMRGTDERGIPGVQLIYTDGAGERTSLFLLPGAGGTPPAISSTQQDSGTLAYWREGPITFALTGRDAGRSAQSVAAQVRGALRGAPITMMPPTGGGMTAETGESTSGGMDNVPLLTPLPASDITTNQEAM</sequence>
<evidence type="ECO:0008006" key="4">
    <source>
        <dbReference type="Google" id="ProtNLM"/>
    </source>
</evidence>
<accession>A0ABT5YIH4</accession>
<keyword evidence="3" id="KW-1185">Reference proteome</keyword>
<feature type="region of interest" description="Disordered" evidence="1">
    <location>
        <begin position="260"/>
        <end position="281"/>
    </location>
</feature>
<comment type="caution">
    <text evidence="2">The sequence shown here is derived from an EMBL/GenBank/DDBJ whole genome shotgun (WGS) entry which is preliminary data.</text>
</comment>
<gene>
    <name evidence="2" type="ORF">P2G67_01335</name>
</gene>
<dbReference type="Proteomes" id="UP001215503">
    <property type="component" value="Unassembled WGS sequence"/>
</dbReference>
<proteinExistence type="predicted"/>
<dbReference type="RefSeq" id="WP_275819244.1">
    <property type="nucleotide sequence ID" value="NZ_JARHUD010000001.1"/>
</dbReference>
<name>A0ABT5YIH4_9PROT</name>
<reference evidence="2 3" key="1">
    <citation type="submission" date="2023-03" db="EMBL/GenBank/DDBJ databases">
        <title>Fodinicurvata sp. CAU 1616 isolated from sea sendiment.</title>
        <authorList>
            <person name="Kim W."/>
        </authorList>
    </citation>
    <scope>NUCLEOTIDE SEQUENCE [LARGE SCALE GENOMIC DNA]</scope>
    <source>
        <strain evidence="2 3">CAU 1616</strain>
    </source>
</reference>